<protein>
    <submittedName>
        <fullName evidence="2">Transcription factor VOZ1</fullName>
    </submittedName>
</protein>
<keyword evidence="1" id="KW-0175">Coiled coil</keyword>
<keyword evidence="3" id="KW-1185">Reference proteome</keyword>
<proteinExistence type="predicted"/>
<evidence type="ECO:0000256" key="1">
    <source>
        <dbReference type="SAM" id="Coils"/>
    </source>
</evidence>
<evidence type="ECO:0000313" key="3">
    <source>
        <dbReference type="Proteomes" id="UP000685013"/>
    </source>
</evidence>
<dbReference type="GO" id="GO:0005634">
    <property type="term" value="C:nucleus"/>
    <property type="evidence" value="ECO:0007669"/>
    <property type="project" value="TreeGrafter"/>
</dbReference>
<name>A0AAV6MHP7_9ROSI</name>
<dbReference type="InterPro" id="IPR010754">
    <property type="entry name" value="OPA3-like"/>
</dbReference>
<reference evidence="2 3" key="1">
    <citation type="journal article" date="2021" name="Hortic Res">
        <title>The domestication of Cucurbita argyrosperma as revealed by the genome of its wild relative.</title>
        <authorList>
            <person name="Barrera-Redondo J."/>
            <person name="Sanchez-de la Vega G."/>
            <person name="Aguirre-Liguori J.A."/>
            <person name="Castellanos-Morales G."/>
            <person name="Gutierrez-Guerrero Y.T."/>
            <person name="Aguirre-Dugua X."/>
            <person name="Aguirre-Planter E."/>
            <person name="Tenaillon M.I."/>
            <person name="Lira-Saade R."/>
            <person name="Eguiarte L.E."/>
        </authorList>
    </citation>
    <scope>NUCLEOTIDE SEQUENCE [LARGE SCALE GENOMIC DNA]</scope>
    <source>
        <strain evidence="2">JBR-2021</strain>
    </source>
</reference>
<dbReference type="InterPro" id="IPR039277">
    <property type="entry name" value="VOZ1/VOZ2"/>
</dbReference>
<dbReference type="PANTHER" id="PTHR33873">
    <property type="entry name" value="TRANSCRIPTION FACTOR VOZ1"/>
    <property type="match status" value="1"/>
</dbReference>
<dbReference type="GO" id="GO:0048578">
    <property type="term" value="P:positive regulation of long-day photoperiodism, flowering"/>
    <property type="evidence" value="ECO:0007669"/>
    <property type="project" value="InterPro"/>
</dbReference>
<accession>A0AAV6MHP7</accession>
<gene>
    <name evidence="2" type="primary">VOZ1</name>
    <name evidence="2" type="ORF">SDJN03_21338</name>
</gene>
<dbReference type="GO" id="GO:0045893">
    <property type="term" value="P:positive regulation of DNA-templated transcription"/>
    <property type="evidence" value="ECO:0007669"/>
    <property type="project" value="TreeGrafter"/>
</dbReference>
<dbReference type="Proteomes" id="UP000685013">
    <property type="component" value="Chromosome 14"/>
</dbReference>
<sequence>MKTRGRLHVKAKKGKMKGSEKAVVFVGRGTLDFYAGVAAAPCRLSLSAYFTPFHFPNPFNPFNHLICTTRATVEIFSKTPPVTRICMPFVHVAASMSRTRPTYDLPKGTRPRNQSVRIRSPLLAVGMVLPLLKLGTLALKTLSKPLGNRLKKQAALHPRFRQFIINVAQSNHRMSTQMQRRIYSHATDVEIRPLDEEKAVQAAVDLIGELFVFSVAGAIVIFEVQRSARSEARKEEVRRQEMEALRQRDESLLAEMELLKHKLVELEEHARGRGLGGILNFKHAHSEKNLLFDHSLRREYFTSICSSFSLLPPGVSALSCSILWQLEALFVTRACDFTCFQLCCHFPGSRRNVKSSAMGKHSKTSCKSASHKLFKDKAKNRVDDLQNIFVDLQYARKESRTVDVSVLEEQVHQMLREWKSELNEPSPASSLQQGGSFGSFSSDICRLLQLCEEDDDASSPLAAPKPEPKEQNLQVGDAMAHQEGFNVNRVHQEPSFPLVDQCKNSPSGVHGMVMNNMEGPTHSECHPFDLQQGIEHNFYTILNARGLCGEGAIPHVSGYCPSICPPPAAFLGPKCALWDCPRPAQGMDWCGDYCSSFHTALALNEGPPGMGPVLRPGGIGLKDGLLFAALRAKAQGKDVGIPECEGAATAKSPWNAPELFDLSILEGEMIREWLFFDKPRRAFESGNRKQRSLPDYSGRGWHESRKQVMNEFGGLKRSYYMDPQPLNHFEWHLYEYEINKYDACALYRLELKLVDGKKGSKAKVTNDSVTDLQRQMGRLTAEFPDNKRLVKGRTRINTKVGIGNVYPSANRVMPPNGTYDYMLHAQYDYLVENLSEYYLT</sequence>
<dbReference type="Pfam" id="PF07047">
    <property type="entry name" value="OPA3"/>
    <property type="match status" value="1"/>
</dbReference>
<comment type="caution">
    <text evidence="2">The sequence shown here is derived from an EMBL/GenBank/DDBJ whole genome shotgun (WGS) entry which is preliminary data.</text>
</comment>
<organism evidence="2 3">
    <name type="scientific">Cucurbita argyrosperma subsp. sororia</name>
    <dbReference type="NCBI Taxonomy" id="37648"/>
    <lineage>
        <taxon>Eukaryota</taxon>
        <taxon>Viridiplantae</taxon>
        <taxon>Streptophyta</taxon>
        <taxon>Embryophyta</taxon>
        <taxon>Tracheophyta</taxon>
        <taxon>Spermatophyta</taxon>
        <taxon>Magnoliopsida</taxon>
        <taxon>eudicotyledons</taxon>
        <taxon>Gunneridae</taxon>
        <taxon>Pentapetalae</taxon>
        <taxon>rosids</taxon>
        <taxon>fabids</taxon>
        <taxon>Cucurbitales</taxon>
        <taxon>Cucurbitaceae</taxon>
        <taxon>Cucurbiteae</taxon>
        <taxon>Cucurbita</taxon>
    </lineage>
</organism>
<feature type="coiled-coil region" evidence="1">
    <location>
        <begin position="242"/>
        <end position="269"/>
    </location>
</feature>
<dbReference type="GO" id="GO:0043565">
    <property type="term" value="F:sequence-specific DNA binding"/>
    <property type="evidence" value="ECO:0007669"/>
    <property type="project" value="TreeGrafter"/>
</dbReference>
<dbReference type="PANTHER" id="PTHR33873:SF1">
    <property type="entry name" value="TRANSCRIPTION FACTOR VOZ1"/>
    <property type="match status" value="1"/>
</dbReference>
<dbReference type="AlphaFoldDB" id="A0AAV6MHP7"/>
<evidence type="ECO:0000313" key="2">
    <source>
        <dbReference type="EMBL" id="KAG6581336.1"/>
    </source>
</evidence>
<feature type="non-terminal residue" evidence="2">
    <location>
        <position position="1"/>
    </location>
</feature>
<dbReference type="EMBL" id="JAGKQH010000014">
    <property type="protein sequence ID" value="KAG6581336.1"/>
    <property type="molecule type" value="Genomic_DNA"/>
</dbReference>